<dbReference type="PANTHER" id="PTHR21540:SF0">
    <property type="entry name" value="PHD FAMILY PROTEIN"/>
    <property type="match status" value="1"/>
</dbReference>
<comment type="caution">
    <text evidence="3">The sequence shown here is derived from an EMBL/GenBank/DDBJ whole genome shotgun (WGS) entry which is preliminary data.</text>
</comment>
<evidence type="ECO:0000256" key="1">
    <source>
        <dbReference type="PROSITE-ProRule" id="PRU00325"/>
    </source>
</evidence>
<organism evidence="3 4">
    <name type="scientific">Deinandra increscens subsp. villosa</name>
    <dbReference type="NCBI Taxonomy" id="3103831"/>
    <lineage>
        <taxon>Eukaryota</taxon>
        <taxon>Viridiplantae</taxon>
        <taxon>Streptophyta</taxon>
        <taxon>Embryophyta</taxon>
        <taxon>Tracheophyta</taxon>
        <taxon>Spermatophyta</taxon>
        <taxon>Magnoliopsida</taxon>
        <taxon>eudicotyledons</taxon>
        <taxon>Gunneridae</taxon>
        <taxon>Pentapetalae</taxon>
        <taxon>asterids</taxon>
        <taxon>campanulids</taxon>
        <taxon>Asterales</taxon>
        <taxon>Asteraceae</taxon>
        <taxon>Asteroideae</taxon>
        <taxon>Heliantheae alliance</taxon>
        <taxon>Madieae</taxon>
        <taxon>Madiinae</taxon>
        <taxon>Deinandra</taxon>
    </lineage>
</organism>
<dbReference type="Pfam" id="PF04434">
    <property type="entry name" value="SWIM"/>
    <property type="match status" value="1"/>
</dbReference>
<reference evidence="3 4" key="1">
    <citation type="submission" date="2024-04" db="EMBL/GenBank/DDBJ databases">
        <title>The reference genome of an endangered Asteraceae, Deinandra increscens subsp. villosa, native to the Central Coast of California.</title>
        <authorList>
            <person name="Guilliams M."/>
            <person name="Hasenstab-Lehman K."/>
            <person name="Meyer R."/>
            <person name="Mcevoy S."/>
        </authorList>
    </citation>
    <scope>NUCLEOTIDE SEQUENCE [LARGE SCALE GENOMIC DNA]</scope>
    <source>
        <tissue evidence="3">Leaf</tissue>
    </source>
</reference>
<dbReference type="InterPro" id="IPR039903">
    <property type="entry name" value="Zswim2"/>
</dbReference>
<keyword evidence="4" id="KW-1185">Reference proteome</keyword>
<name>A0AAP0C2H6_9ASTR</name>
<dbReference type="EMBL" id="JBCNJP010020700">
    <property type="protein sequence ID" value="KAK9047891.1"/>
    <property type="molecule type" value="Genomic_DNA"/>
</dbReference>
<evidence type="ECO:0000313" key="3">
    <source>
        <dbReference type="EMBL" id="KAK9047891.1"/>
    </source>
</evidence>
<dbReference type="GO" id="GO:0061630">
    <property type="term" value="F:ubiquitin protein ligase activity"/>
    <property type="evidence" value="ECO:0007669"/>
    <property type="project" value="InterPro"/>
</dbReference>
<proteinExistence type="predicted"/>
<dbReference type="Proteomes" id="UP001408789">
    <property type="component" value="Unassembled WGS sequence"/>
</dbReference>
<accession>A0AAP0C2H6</accession>
<dbReference type="InterPro" id="IPR007527">
    <property type="entry name" value="Znf_SWIM"/>
</dbReference>
<protein>
    <recommendedName>
        <fullName evidence="2">SWIM-type domain-containing protein</fullName>
    </recommendedName>
</protein>
<gene>
    <name evidence="3" type="ORF">SSX86_033147</name>
</gene>
<dbReference type="AlphaFoldDB" id="A0AAP0C2H6"/>
<evidence type="ECO:0000259" key="2">
    <source>
        <dbReference type="PROSITE" id="PS50966"/>
    </source>
</evidence>
<keyword evidence="1" id="KW-0479">Metal-binding</keyword>
<feature type="domain" description="SWIM-type" evidence="2">
    <location>
        <begin position="49"/>
        <end position="79"/>
    </location>
</feature>
<evidence type="ECO:0000313" key="4">
    <source>
        <dbReference type="Proteomes" id="UP001408789"/>
    </source>
</evidence>
<sequence length="204" mass="22940">MGRKRKPYHYDSDSTPFSRRLQRSLDNPLRLLHRSASAFFVLGSAGKVYTVTLSATPTCDCPDPTTPCKHILFVYIRVLSLPQNDPCLQSYNLLPCQLTRLLSAEVSDEAVAGASIRRRFRELYRRRRDERKRSEKVGDGSTCHVCLGEMGVGGVRLVACGACRGRIIRWRDGDGGDDKYIDLSAYVSEDEDDSEYECMAHGAR</sequence>
<keyword evidence="1" id="KW-0862">Zinc</keyword>
<dbReference type="PANTHER" id="PTHR21540">
    <property type="entry name" value="RING FINGER AND SWIM DOMAIN-CONTAINING PROTEIN 2"/>
    <property type="match status" value="1"/>
</dbReference>
<dbReference type="GO" id="GO:0008270">
    <property type="term" value="F:zinc ion binding"/>
    <property type="evidence" value="ECO:0007669"/>
    <property type="project" value="UniProtKB-KW"/>
</dbReference>
<keyword evidence="1" id="KW-0863">Zinc-finger</keyword>
<dbReference type="PROSITE" id="PS50966">
    <property type="entry name" value="ZF_SWIM"/>
    <property type="match status" value="1"/>
</dbReference>